<dbReference type="Gene3D" id="3.10.450.50">
    <property type="match status" value="1"/>
</dbReference>
<dbReference type="InterPro" id="IPR037401">
    <property type="entry name" value="SnoaL-like"/>
</dbReference>
<organism evidence="2 3">
    <name type="scientific">Streptomyces phyllanthi</name>
    <dbReference type="NCBI Taxonomy" id="1803180"/>
    <lineage>
        <taxon>Bacteria</taxon>
        <taxon>Bacillati</taxon>
        <taxon>Actinomycetota</taxon>
        <taxon>Actinomycetes</taxon>
        <taxon>Kitasatosporales</taxon>
        <taxon>Streptomycetaceae</taxon>
        <taxon>Streptomyces</taxon>
    </lineage>
</organism>
<accession>A0A5N8W9F4</accession>
<keyword evidence="3" id="KW-1185">Reference proteome</keyword>
<sequence length="133" mass="14206">MEPTTTLAVAHRYADAVSAKDFATVAGMFADDIVWHQPGTHRLSGTYRGAAAVNEMIGAQMAATEGTFELKLTGDPMVNGALVSIPVHFSARRGGSEMAMDGVDVLRVEGETIAEVWLFSVDQQAEDAFWSGD</sequence>
<dbReference type="InterPro" id="IPR032710">
    <property type="entry name" value="NTF2-like_dom_sf"/>
</dbReference>
<feature type="domain" description="SnoaL-like" evidence="1">
    <location>
        <begin position="11"/>
        <end position="116"/>
    </location>
</feature>
<dbReference type="Pfam" id="PF12680">
    <property type="entry name" value="SnoaL_2"/>
    <property type="match status" value="1"/>
</dbReference>
<dbReference type="SUPFAM" id="SSF54427">
    <property type="entry name" value="NTF2-like"/>
    <property type="match status" value="1"/>
</dbReference>
<dbReference type="RefSeq" id="WP_152788697.1">
    <property type="nucleotide sequence ID" value="NZ_BAABEQ010000028.1"/>
</dbReference>
<reference evidence="2 3" key="1">
    <citation type="submission" date="2019-07" db="EMBL/GenBank/DDBJ databases">
        <title>New species of Amycolatopsis and Streptomyces.</title>
        <authorList>
            <person name="Duangmal K."/>
            <person name="Teo W.F.A."/>
            <person name="Lipun K."/>
        </authorList>
    </citation>
    <scope>NUCLEOTIDE SEQUENCE [LARGE SCALE GENOMIC DNA]</scope>
    <source>
        <strain evidence="2 3">TISTR 2346</strain>
    </source>
</reference>
<name>A0A5N8W9F4_9ACTN</name>
<comment type="caution">
    <text evidence="2">The sequence shown here is derived from an EMBL/GenBank/DDBJ whole genome shotgun (WGS) entry which is preliminary data.</text>
</comment>
<dbReference type="CDD" id="cd00531">
    <property type="entry name" value="NTF2_like"/>
    <property type="match status" value="1"/>
</dbReference>
<dbReference type="OrthoDB" id="120422at2"/>
<proteinExistence type="predicted"/>
<protein>
    <submittedName>
        <fullName evidence="2">Nuclear transport factor 2 family protein</fullName>
    </submittedName>
</protein>
<gene>
    <name evidence="2" type="ORF">FNH04_28755</name>
</gene>
<dbReference type="AlphaFoldDB" id="A0A5N8W9F4"/>
<dbReference type="Proteomes" id="UP000326979">
    <property type="component" value="Unassembled WGS sequence"/>
</dbReference>
<evidence type="ECO:0000259" key="1">
    <source>
        <dbReference type="Pfam" id="PF12680"/>
    </source>
</evidence>
<dbReference type="EMBL" id="VJZE01000254">
    <property type="protein sequence ID" value="MPY43742.1"/>
    <property type="molecule type" value="Genomic_DNA"/>
</dbReference>
<evidence type="ECO:0000313" key="3">
    <source>
        <dbReference type="Proteomes" id="UP000326979"/>
    </source>
</evidence>
<evidence type="ECO:0000313" key="2">
    <source>
        <dbReference type="EMBL" id="MPY43742.1"/>
    </source>
</evidence>